<proteinExistence type="predicted"/>
<dbReference type="EMBL" id="CAJFCV020000005">
    <property type="protein sequence ID" value="CAG9126003.1"/>
    <property type="molecule type" value="Genomic_DNA"/>
</dbReference>
<evidence type="ECO:0000256" key="1">
    <source>
        <dbReference type="SAM" id="SignalP"/>
    </source>
</evidence>
<gene>
    <name evidence="2" type="ORF">BXYJ_LOCUS12978</name>
</gene>
<dbReference type="Proteomes" id="UP000095284">
    <property type="component" value="Unplaced"/>
</dbReference>
<feature type="signal peptide" evidence="1">
    <location>
        <begin position="1"/>
        <end position="19"/>
    </location>
</feature>
<dbReference type="Proteomes" id="UP000659654">
    <property type="component" value="Unassembled WGS sequence"/>
</dbReference>
<organism evidence="3 5">
    <name type="scientific">Bursaphelenchus xylophilus</name>
    <name type="common">Pinewood nematode worm</name>
    <name type="synonym">Aphelenchoides xylophilus</name>
    <dbReference type="NCBI Taxonomy" id="6326"/>
    <lineage>
        <taxon>Eukaryota</taxon>
        <taxon>Metazoa</taxon>
        <taxon>Ecdysozoa</taxon>
        <taxon>Nematoda</taxon>
        <taxon>Chromadorea</taxon>
        <taxon>Rhabditida</taxon>
        <taxon>Tylenchina</taxon>
        <taxon>Tylenchomorpha</taxon>
        <taxon>Aphelenchoidea</taxon>
        <taxon>Aphelenchoididae</taxon>
        <taxon>Bursaphelenchus</taxon>
    </lineage>
</organism>
<dbReference type="Proteomes" id="UP000582659">
    <property type="component" value="Unassembled WGS sequence"/>
</dbReference>
<evidence type="ECO:0000313" key="5">
    <source>
        <dbReference type="WBParaSite" id="BXY_1675200.1"/>
    </source>
</evidence>
<dbReference type="EMBL" id="CAJFDI010000005">
    <property type="protein sequence ID" value="CAD5232887.1"/>
    <property type="molecule type" value="Genomic_DNA"/>
</dbReference>
<sequence>MCARRQSTTIMLIFSLVLGTFVESSVIRRSLGRREHLRNLVDGSRIPGFPRLQRSIPPMKIEKKYRKKNPMCFFVSIPCTKNDYLTA</sequence>
<keyword evidence="1" id="KW-0732">Signal</keyword>
<dbReference type="SMR" id="A0A1I7SUM9"/>
<evidence type="ECO:0000313" key="3">
    <source>
        <dbReference type="Proteomes" id="UP000095284"/>
    </source>
</evidence>
<evidence type="ECO:0000313" key="2">
    <source>
        <dbReference type="EMBL" id="CAD5232887.1"/>
    </source>
</evidence>
<dbReference type="AlphaFoldDB" id="A0A1I7SUM9"/>
<feature type="chain" id="PRO_5036022282" evidence="1">
    <location>
        <begin position="20"/>
        <end position="87"/>
    </location>
</feature>
<accession>A0A1I7SUM9</accession>
<dbReference type="OrthoDB" id="10540022at2759"/>
<name>A0A1I7SUM9_BURXY</name>
<protein>
    <submittedName>
        <fullName evidence="2">(pine wood nematode) hypothetical protein</fullName>
    </submittedName>
</protein>
<dbReference type="WBParaSite" id="BXY_1675200.1">
    <property type="protein sequence ID" value="BXY_1675200.1"/>
    <property type="gene ID" value="BXY_1675200"/>
</dbReference>
<evidence type="ECO:0000313" key="4">
    <source>
        <dbReference type="Proteomes" id="UP000659654"/>
    </source>
</evidence>
<reference evidence="5" key="1">
    <citation type="submission" date="2016-11" db="UniProtKB">
        <authorList>
            <consortium name="WormBaseParasite"/>
        </authorList>
    </citation>
    <scope>IDENTIFICATION</scope>
</reference>
<reference evidence="2" key="2">
    <citation type="submission" date="2020-09" db="EMBL/GenBank/DDBJ databases">
        <authorList>
            <person name="Kikuchi T."/>
        </authorList>
    </citation>
    <scope>NUCLEOTIDE SEQUENCE</scope>
    <source>
        <strain evidence="2">Ka4C1</strain>
    </source>
</reference>
<keyword evidence="4" id="KW-1185">Reference proteome</keyword>